<keyword evidence="2" id="KW-0808">Transferase</keyword>
<organism evidence="10 12">
    <name type="scientific">Meloidogyne incognita</name>
    <name type="common">Southern root-knot nematode worm</name>
    <name type="synonym">Oxyuris incognita</name>
    <dbReference type="NCBI Taxonomy" id="6306"/>
    <lineage>
        <taxon>Eukaryota</taxon>
        <taxon>Metazoa</taxon>
        <taxon>Ecdysozoa</taxon>
        <taxon>Nematoda</taxon>
        <taxon>Chromadorea</taxon>
        <taxon>Rhabditida</taxon>
        <taxon>Tylenchina</taxon>
        <taxon>Tylenchomorpha</taxon>
        <taxon>Tylenchoidea</taxon>
        <taxon>Meloidogynidae</taxon>
        <taxon>Meloidogyninae</taxon>
        <taxon>Meloidogyne</taxon>
        <taxon>Meloidogyne incognita group</taxon>
    </lineage>
</organism>
<dbReference type="FunFam" id="3.10.110.10:FF:000037">
    <property type="entry name" value="ubiquitin-conjugating enzyme E2 27"/>
    <property type="match status" value="1"/>
</dbReference>
<evidence type="ECO:0000259" key="8">
    <source>
        <dbReference type="PROSITE" id="PS50030"/>
    </source>
</evidence>
<feature type="active site" description="Glycyl thioester intermediate" evidence="6">
    <location>
        <position position="93"/>
    </location>
</feature>
<dbReference type="WBParaSite" id="Minc3s00681g16017">
    <property type="protein sequence ID" value="Minc3s00681g16017"/>
    <property type="gene ID" value="Minc3s00681g16017"/>
</dbReference>
<dbReference type="SMART" id="SM00212">
    <property type="entry name" value="UBCc"/>
    <property type="match status" value="1"/>
</dbReference>
<dbReference type="Pfam" id="PF00179">
    <property type="entry name" value="UQ_con"/>
    <property type="match status" value="1"/>
</dbReference>
<evidence type="ECO:0000256" key="5">
    <source>
        <dbReference type="ARBA" id="ARBA00022840"/>
    </source>
</evidence>
<proteinExistence type="inferred from homology"/>
<protein>
    <recommendedName>
        <fullName evidence="1">E2 ubiquitin-conjugating enzyme</fullName>
        <ecNumber evidence="1">2.3.2.23</ecNumber>
    </recommendedName>
</protein>
<dbReference type="AlphaFoldDB" id="A0A914M4K5"/>
<dbReference type="GO" id="GO:0061631">
    <property type="term" value="F:ubiquitin conjugating enzyme activity"/>
    <property type="evidence" value="ECO:0007669"/>
    <property type="project" value="UniProtKB-EC"/>
</dbReference>
<evidence type="ECO:0000256" key="2">
    <source>
        <dbReference type="ARBA" id="ARBA00022679"/>
    </source>
</evidence>
<keyword evidence="5 7" id="KW-0067">ATP-binding</keyword>
<evidence type="ECO:0000256" key="4">
    <source>
        <dbReference type="ARBA" id="ARBA00022786"/>
    </source>
</evidence>
<keyword evidence="10" id="KW-1185">Reference proteome</keyword>
<evidence type="ECO:0000313" key="10">
    <source>
        <dbReference type="Proteomes" id="UP000887563"/>
    </source>
</evidence>
<evidence type="ECO:0000313" key="11">
    <source>
        <dbReference type="WBParaSite" id="Minc3s00681g16017"/>
    </source>
</evidence>
<evidence type="ECO:0000256" key="3">
    <source>
        <dbReference type="ARBA" id="ARBA00022741"/>
    </source>
</evidence>
<feature type="domain" description="UBC core" evidence="9">
    <location>
        <begin position="5"/>
        <end position="155"/>
    </location>
</feature>
<dbReference type="PROSITE" id="PS00183">
    <property type="entry name" value="UBC_1"/>
    <property type="match status" value="1"/>
</dbReference>
<evidence type="ECO:0000256" key="6">
    <source>
        <dbReference type="PROSITE-ProRule" id="PRU10133"/>
    </source>
</evidence>
<comment type="similarity">
    <text evidence="7">Belongs to the ubiquitin-conjugating enzyme family.</text>
</comment>
<dbReference type="InterPro" id="IPR023313">
    <property type="entry name" value="UBQ-conjugating_AS"/>
</dbReference>
<dbReference type="EC" id="2.3.2.23" evidence="1"/>
<keyword evidence="3 7" id="KW-0547">Nucleotide-binding</keyword>
<evidence type="ECO:0000256" key="7">
    <source>
        <dbReference type="RuleBase" id="RU362109"/>
    </source>
</evidence>
<dbReference type="InterPro" id="IPR015940">
    <property type="entry name" value="UBA"/>
</dbReference>
<dbReference type="InterPro" id="IPR016135">
    <property type="entry name" value="UBQ-conjugating_enzyme/RWD"/>
</dbReference>
<dbReference type="Proteomes" id="UP000887563">
    <property type="component" value="Unplaced"/>
</dbReference>
<dbReference type="PROSITE" id="PS50127">
    <property type="entry name" value="UBC_2"/>
    <property type="match status" value="1"/>
</dbReference>
<sequence>MAAYNSFVRVQKEFKEIILCKELQDMGITVEPVNENMSEIIGRIRGPPDSPYSDGTFVLDIRLPNDYPFQPPKVKFITRIWHPNISSQTGAICLDILKDQWAASLTLRTVLLSVQNLLASPEPKDPQDAIVAKQYMANIELYNKTARYWTQHYANAPGEKDKEMVNLVNKLQEMGVAQDFSISSLSGHEWNLSKATESIFD</sequence>
<reference evidence="11 12" key="1">
    <citation type="submission" date="2022-11" db="UniProtKB">
        <authorList>
            <consortium name="WormBaseParasite"/>
        </authorList>
    </citation>
    <scope>IDENTIFICATION</scope>
</reference>
<dbReference type="PROSITE" id="PS50030">
    <property type="entry name" value="UBA"/>
    <property type="match status" value="1"/>
</dbReference>
<dbReference type="GO" id="GO:0005524">
    <property type="term" value="F:ATP binding"/>
    <property type="evidence" value="ECO:0007669"/>
    <property type="project" value="UniProtKB-UniRule"/>
</dbReference>
<feature type="domain" description="UBA" evidence="8">
    <location>
        <begin position="159"/>
        <end position="201"/>
    </location>
</feature>
<dbReference type="PANTHER" id="PTHR24068">
    <property type="entry name" value="UBIQUITIN-CONJUGATING ENZYME E2"/>
    <property type="match status" value="1"/>
</dbReference>
<evidence type="ECO:0000259" key="9">
    <source>
        <dbReference type="PROSITE" id="PS50127"/>
    </source>
</evidence>
<evidence type="ECO:0000313" key="12">
    <source>
        <dbReference type="WBParaSite" id="Minc3s01273g22356"/>
    </source>
</evidence>
<accession>A0A914M4K5</accession>
<dbReference type="SUPFAM" id="SSF54495">
    <property type="entry name" value="UBC-like"/>
    <property type="match status" value="1"/>
</dbReference>
<dbReference type="WBParaSite" id="Minc3s01273g22356">
    <property type="protein sequence ID" value="Minc3s01273g22356"/>
    <property type="gene ID" value="Minc3s01273g22356"/>
</dbReference>
<keyword evidence="4 7" id="KW-0833">Ubl conjugation pathway</keyword>
<dbReference type="InterPro" id="IPR000608">
    <property type="entry name" value="UBC"/>
</dbReference>
<dbReference type="Gene3D" id="3.10.110.10">
    <property type="entry name" value="Ubiquitin Conjugating Enzyme"/>
    <property type="match status" value="1"/>
</dbReference>
<name>A0A914M4K5_MELIC</name>
<evidence type="ECO:0000256" key="1">
    <source>
        <dbReference type="ARBA" id="ARBA00012486"/>
    </source>
</evidence>
<dbReference type="CDD" id="cd23800">
    <property type="entry name" value="UBCc_UBE2K"/>
    <property type="match status" value="1"/>
</dbReference>